<evidence type="ECO:0000259" key="2">
    <source>
        <dbReference type="Pfam" id="PF08553"/>
    </source>
</evidence>
<dbReference type="InterPro" id="IPR055559">
    <property type="entry name" value="CYPRO4_DUF7135"/>
</dbReference>
<protein>
    <submittedName>
        <fullName evidence="4">CYPRO4-like</fullName>
    </submittedName>
</protein>
<feature type="compositionally biased region" description="Gly residues" evidence="1">
    <location>
        <begin position="1"/>
        <end position="11"/>
    </location>
</feature>
<feature type="domain" description="Vacuolar import/degradation Vid27 C-terminal" evidence="2">
    <location>
        <begin position="198"/>
        <end position="530"/>
    </location>
</feature>
<dbReference type="Proteomes" id="UP000239899">
    <property type="component" value="Unassembled WGS sequence"/>
</dbReference>
<dbReference type="AlphaFoldDB" id="A0A2P6U2B6"/>
<dbReference type="PANTHER" id="PTHR31913">
    <property type="entry name" value="VACUOLAR IMPORT AND DEGRADATION PROTEIN 27"/>
    <property type="match status" value="1"/>
</dbReference>
<dbReference type="GO" id="GO:0005737">
    <property type="term" value="C:cytoplasm"/>
    <property type="evidence" value="ECO:0007669"/>
    <property type="project" value="TreeGrafter"/>
</dbReference>
<proteinExistence type="predicted"/>
<dbReference type="Pfam" id="PF23581">
    <property type="entry name" value="DUF7135"/>
    <property type="match status" value="1"/>
</dbReference>
<dbReference type="Gene3D" id="2.130.10.10">
    <property type="entry name" value="YVTN repeat-like/Quinoprotein amine dehydrogenase"/>
    <property type="match status" value="1"/>
</dbReference>
<keyword evidence="5" id="KW-1185">Reference proteome</keyword>
<comment type="caution">
    <text evidence="4">The sequence shown here is derived from an EMBL/GenBank/DDBJ whole genome shotgun (WGS) entry which is preliminary data.</text>
</comment>
<accession>A0A2P6U2B6</accession>
<dbReference type="EMBL" id="LHPG02000002">
    <property type="protein sequence ID" value="PRW60455.1"/>
    <property type="molecule type" value="Genomic_DNA"/>
</dbReference>
<evidence type="ECO:0000256" key="1">
    <source>
        <dbReference type="SAM" id="MobiDB-lite"/>
    </source>
</evidence>
<dbReference type="Pfam" id="PF08553">
    <property type="entry name" value="VID27"/>
    <property type="match status" value="1"/>
</dbReference>
<evidence type="ECO:0000313" key="5">
    <source>
        <dbReference type="Proteomes" id="UP000239899"/>
    </source>
</evidence>
<evidence type="ECO:0000259" key="3">
    <source>
        <dbReference type="Pfam" id="PF23581"/>
    </source>
</evidence>
<feature type="region of interest" description="Disordered" evidence="1">
    <location>
        <begin position="1"/>
        <end position="22"/>
    </location>
</feature>
<sequence length="568" mass="62753">MWGWFKGGGGDAATPAAATPQGQQAPTSLFRYLAARAGGKWEEVATNAAPQLYDAHEDSKKAPEWHLEVDGAQEPIDTVVDDQFSFEAKELRVTFFSGEDIWALKFGSPGAFERFLQKYNKAAFENRFGQEQTEATEVKLFGDFAANLNGVENDESRQAWVEDMDLDKPDPRELRTPTKDRVVTEKRSPIHGVVLGATERSYLMRDNQIDVMRNVVGGVEDTGLSFKLTPPPGAVGLGGGSTPTLTPPKALLMNQERKMNMISPLAGSSMWHADIETGKVISEWKFQKDGVDVAMKDITTENKAAQEHDSSVFLGLDTNRLARWDMRDPHGIVSQAASPIVNYAGGKDYARGTKFSCMATSGDGYVVVGADDGKVRLYSEKTLTQAKTSIPGMGLPITNVDVTYDGKWVLATTRNYLMVIKTTYKDPKSGKDLCGFTSRMGANAPAPRLLRLKTEDQKLTKGAALEKGHFTWITEKGRQERWVVASCGNYTVLWNFRSVKIAEPEVVSYGGLTTVTKYHMVRKDEHVVDSVFMHDKFNRATQRADETSMVVVTKTHVYAVGDDDSDEE</sequence>
<dbReference type="InterPro" id="IPR011047">
    <property type="entry name" value="Quinoprotein_ADH-like_sf"/>
</dbReference>
<dbReference type="OrthoDB" id="10251113at2759"/>
<reference evidence="4 5" key="1">
    <citation type="journal article" date="2018" name="Plant J.">
        <title>Genome sequences of Chlorella sorokiniana UTEX 1602 and Micractinium conductrix SAG 241.80: implications to maltose excretion by a green alga.</title>
        <authorList>
            <person name="Arriola M.B."/>
            <person name="Velmurugan N."/>
            <person name="Zhang Y."/>
            <person name="Plunkett M.H."/>
            <person name="Hondzo H."/>
            <person name="Barney B.M."/>
        </authorList>
    </citation>
    <scope>NUCLEOTIDE SEQUENCE [LARGE SCALE GENOMIC DNA]</scope>
    <source>
        <strain evidence="5">UTEX 1602</strain>
    </source>
</reference>
<dbReference type="InterPro" id="IPR015943">
    <property type="entry name" value="WD40/YVTN_repeat-like_dom_sf"/>
</dbReference>
<dbReference type="InterPro" id="IPR040458">
    <property type="entry name" value="Vid27"/>
</dbReference>
<dbReference type="PANTHER" id="PTHR31913:SF0">
    <property type="entry name" value="VACUOLAR IMPORT AND DEGRADATION PROTEIN 27"/>
    <property type="match status" value="1"/>
</dbReference>
<feature type="compositionally biased region" description="Low complexity" evidence="1">
    <location>
        <begin position="12"/>
        <end position="22"/>
    </location>
</feature>
<evidence type="ECO:0000313" key="4">
    <source>
        <dbReference type="EMBL" id="PRW60455.1"/>
    </source>
</evidence>
<feature type="domain" description="DUF7135" evidence="3">
    <location>
        <begin position="54"/>
        <end position="142"/>
    </location>
</feature>
<dbReference type="InterPro" id="IPR013863">
    <property type="entry name" value="VID27_C"/>
</dbReference>
<name>A0A2P6U2B6_CHLSO</name>
<dbReference type="SUPFAM" id="SSF50998">
    <property type="entry name" value="Quinoprotein alcohol dehydrogenase-like"/>
    <property type="match status" value="1"/>
</dbReference>
<gene>
    <name evidence="4" type="ORF">C2E21_1073</name>
</gene>
<dbReference type="GO" id="GO:0005634">
    <property type="term" value="C:nucleus"/>
    <property type="evidence" value="ECO:0007669"/>
    <property type="project" value="TreeGrafter"/>
</dbReference>
<organism evidence="4 5">
    <name type="scientific">Chlorella sorokiniana</name>
    <name type="common">Freshwater green alga</name>
    <dbReference type="NCBI Taxonomy" id="3076"/>
    <lineage>
        <taxon>Eukaryota</taxon>
        <taxon>Viridiplantae</taxon>
        <taxon>Chlorophyta</taxon>
        <taxon>core chlorophytes</taxon>
        <taxon>Trebouxiophyceae</taxon>
        <taxon>Chlorellales</taxon>
        <taxon>Chlorellaceae</taxon>
        <taxon>Chlorella clade</taxon>
        <taxon>Chlorella</taxon>
    </lineage>
</organism>